<keyword evidence="5 8" id="KW-0812">Transmembrane</keyword>
<keyword evidence="4" id="KW-1003">Cell membrane</keyword>
<dbReference type="EMBL" id="CP032134">
    <property type="protein sequence ID" value="AXY57423.1"/>
    <property type="molecule type" value="Genomic_DNA"/>
</dbReference>
<dbReference type="InterPro" id="IPR037294">
    <property type="entry name" value="ABC_BtuC-like"/>
</dbReference>
<dbReference type="CDD" id="cd06550">
    <property type="entry name" value="TM_ABC_iron-siderophores_like"/>
    <property type="match status" value="1"/>
</dbReference>
<dbReference type="GO" id="GO:0033214">
    <property type="term" value="P:siderophore-iron import into cell"/>
    <property type="evidence" value="ECO:0007669"/>
    <property type="project" value="TreeGrafter"/>
</dbReference>
<comment type="similarity">
    <text evidence="2">Belongs to the binding-protein-dependent transport system permease family. FecCD subfamily.</text>
</comment>
<dbReference type="GO" id="GO:0022857">
    <property type="term" value="F:transmembrane transporter activity"/>
    <property type="evidence" value="ECO:0007669"/>
    <property type="project" value="InterPro"/>
</dbReference>
<feature type="transmembrane region" description="Helical" evidence="8">
    <location>
        <begin position="122"/>
        <end position="141"/>
    </location>
</feature>
<feature type="transmembrane region" description="Helical" evidence="8">
    <location>
        <begin position="64"/>
        <end position="84"/>
    </location>
</feature>
<dbReference type="KEGG" id="achi:CDG60_13120"/>
<feature type="transmembrane region" description="Helical" evidence="8">
    <location>
        <begin position="311"/>
        <end position="329"/>
    </location>
</feature>
<feature type="transmembrane region" description="Helical" evidence="8">
    <location>
        <begin position="284"/>
        <end position="305"/>
    </location>
</feature>
<dbReference type="RefSeq" id="WP_087511906.1">
    <property type="nucleotide sequence ID" value="NZ_CP032134.1"/>
</dbReference>
<organism evidence="9 10">
    <name type="scientific">Acinetobacter chinensis</name>
    <dbReference type="NCBI Taxonomy" id="2004650"/>
    <lineage>
        <taxon>Bacteria</taxon>
        <taxon>Pseudomonadati</taxon>
        <taxon>Pseudomonadota</taxon>
        <taxon>Gammaproteobacteria</taxon>
        <taxon>Moraxellales</taxon>
        <taxon>Moraxellaceae</taxon>
        <taxon>Acinetobacter</taxon>
    </lineage>
</organism>
<dbReference type="Proteomes" id="UP000263753">
    <property type="component" value="Chromosome"/>
</dbReference>
<evidence type="ECO:0000256" key="8">
    <source>
        <dbReference type="SAM" id="Phobius"/>
    </source>
</evidence>
<feature type="transmembrane region" description="Helical" evidence="8">
    <location>
        <begin position="96"/>
        <end position="116"/>
    </location>
</feature>
<evidence type="ECO:0000313" key="9">
    <source>
        <dbReference type="EMBL" id="AXY57423.1"/>
    </source>
</evidence>
<name>A0A3B7M464_9GAMM</name>
<feature type="transmembrane region" description="Helical" evidence="8">
    <location>
        <begin position="153"/>
        <end position="177"/>
    </location>
</feature>
<evidence type="ECO:0000256" key="5">
    <source>
        <dbReference type="ARBA" id="ARBA00022692"/>
    </source>
</evidence>
<feature type="transmembrane region" description="Helical" evidence="8">
    <location>
        <begin position="254"/>
        <end position="272"/>
    </location>
</feature>
<reference evidence="10" key="1">
    <citation type="submission" date="2018-09" db="EMBL/GenBank/DDBJ databases">
        <title>The complete genome of Acinetobacter sp. strain WCHAc010005.</title>
        <authorList>
            <person name="Hu Y."/>
            <person name="Long H."/>
            <person name="Feng Y."/>
            <person name="Zong Z."/>
        </authorList>
    </citation>
    <scope>NUCLEOTIDE SEQUENCE [LARGE SCALE GENOMIC DNA]</scope>
    <source>
        <strain evidence="10">WCHAc010005</strain>
    </source>
</reference>
<dbReference type="PANTHER" id="PTHR30472">
    <property type="entry name" value="FERRIC ENTEROBACTIN TRANSPORT SYSTEM PERMEASE PROTEIN"/>
    <property type="match status" value="1"/>
</dbReference>
<gene>
    <name evidence="9" type="ORF">CDG60_13120</name>
</gene>
<dbReference type="Gene3D" id="1.10.3470.10">
    <property type="entry name" value="ABC transporter involved in vitamin B12 uptake, BtuC"/>
    <property type="match status" value="1"/>
</dbReference>
<keyword evidence="6 8" id="KW-1133">Transmembrane helix</keyword>
<accession>A0A3B7M464</accession>
<comment type="subcellular location">
    <subcellularLocation>
        <location evidence="1">Cell membrane</location>
        <topology evidence="1">Multi-pass membrane protein</topology>
    </subcellularLocation>
</comment>
<proteinExistence type="inferred from homology"/>
<dbReference type="Pfam" id="PF01032">
    <property type="entry name" value="FecCD"/>
    <property type="match status" value="1"/>
</dbReference>
<keyword evidence="7 8" id="KW-0472">Membrane</keyword>
<dbReference type="PANTHER" id="PTHR30472:SF1">
    <property type="entry name" value="FE(3+) DICITRATE TRANSPORT SYSTEM PERMEASE PROTEIN FECC-RELATED"/>
    <property type="match status" value="1"/>
</dbReference>
<evidence type="ECO:0000256" key="6">
    <source>
        <dbReference type="ARBA" id="ARBA00022989"/>
    </source>
</evidence>
<evidence type="ECO:0000256" key="4">
    <source>
        <dbReference type="ARBA" id="ARBA00022475"/>
    </source>
</evidence>
<evidence type="ECO:0000313" key="10">
    <source>
        <dbReference type="Proteomes" id="UP000263753"/>
    </source>
</evidence>
<evidence type="ECO:0000256" key="1">
    <source>
        <dbReference type="ARBA" id="ARBA00004651"/>
    </source>
</evidence>
<feature type="transmembrane region" description="Helical" evidence="8">
    <location>
        <begin position="197"/>
        <end position="216"/>
    </location>
</feature>
<dbReference type="AlphaFoldDB" id="A0A3B7M464"/>
<dbReference type="SUPFAM" id="SSF81345">
    <property type="entry name" value="ABC transporter involved in vitamin B12 uptake, BtuC"/>
    <property type="match status" value="1"/>
</dbReference>
<sequence>MSQTLRKSGHLQYVCAVTVLILLSILSIAKGAGSPGFTHSLSLLWQSLSSFSLTPLEPLSELRIPRTFAALLTGTALSLSGVLLQNLLKNPLADSGLIGINSGASLAVVIAVILQLSGLSLFFWAMVGALVSAVLVFALTPRGQTDFSSLTRLILAGLAITSTFQGLMAALLLKFQNGLDEYRFWVLGSLNRIEPEYLLTASLSVLAGVIITFSVIRPLTLSLVGDQLAQSLGLNIKLLELSCITAIVLMTGSAVALTGPIAFLGLIAPYFARAAGAVTIKQQLLYSAWFGMVLLLIADIFARIIVQPFEAPVSILLTLVGAPVLIWMVRQSSLQNIVQAEK</sequence>
<dbReference type="GO" id="GO:0005886">
    <property type="term" value="C:plasma membrane"/>
    <property type="evidence" value="ECO:0007669"/>
    <property type="project" value="UniProtKB-SubCell"/>
</dbReference>
<keyword evidence="3" id="KW-0813">Transport</keyword>
<evidence type="ECO:0000256" key="2">
    <source>
        <dbReference type="ARBA" id="ARBA00007935"/>
    </source>
</evidence>
<protein>
    <submittedName>
        <fullName evidence="9">Iron ABC transporter permease</fullName>
    </submittedName>
</protein>
<dbReference type="InterPro" id="IPR000522">
    <property type="entry name" value="ABC_transptr_permease_BtuC"/>
</dbReference>
<evidence type="ECO:0000256" key="3">
    <source>
        <dbReference type="ARBA" id="ARBA00022448"/>
    </source>
</evidence>
<evidence type="ECO:0000256" key="7">
    <source>
        <dbReference type="ARBA" id="ARBA00023136"/>
    </source>
</evidence>
<feature type="transmembrane region" description="Helical" evidence="8">
    <location>
        <begin position="228"/>
        <end position="248"/>
    </location>
</feature>